<dbReference type="Proteomes" id="UP001058074">
    <property type="component" value="Unassembled WGS sequence"/>
</dbReference>
<organism evidence="1 2">
    <name type="scientific">Inconstantimicrobium mannanitabidum</name>
    <dbReference type="NCBI Taxonomy" id="1604901"/>
    <lineage>
        <taxon>Bacteria</taxon>
        <taxon>Bacillati</taxon>
        <taxon>Bacillota</taxon>
        <taxon>Clostridia</taxon>
        <taxon>Eubacteriales</taxon>
        <taxon>Clostridiaceae</taxon>
        <taxon>Inconstantimicrobium</taxon>
    </lineage>
</organism>
<keyword evidence="2" id="KW-1185">Reference proteome</keyword>
<comment type="caution">
    <text evidence="1">The sequence shown here is derived from an EMBL/GenBank/DDBJ whole genome shotgun (WGS) entry which is preliminary data.</text>
</comment>
<sequence>MYLSIPDSFFMPVHYVDIDILELIVHSRHLKKDYFNNLNRQGGLVIGVSLPNQREERWIRDRQAMEAYAKEKNITIKFESADFDVNKQVQQVENLISQGVNVLIILPLDPVTGIELVEKAHKAGIKVVDYDLLLKNSDIDAFVAFNGLRVGELQGQYLVSKVPRGNYVIMSGDPDVNFKEGAMEFIQPLVFVGNIKIVEDAVIKGWVPSIAYDVVKAALAKNNNKIDAILAPNDATAGAAIQALQEQGLAGKVAVTGQDADIEAVRRIIEGTQSMTVFKDTRELAKAAIDVAVKLADNETLVTDTTTNNGKRNVPTILIQPMLVDKSNIDKVLIDSGYLKKEDVYRGY</sequence>
<dbReference type="EMBL" id="BROD01000001">
    <property type="protein sequence ID" value="GKX65795.1"/>
    <property type="molecule type" value="Genomic_DNA"/>
</dbReference>
<name>A0ACB5R9T4_9CLOT</name>
<reference evidence="1" key="1">
    <citation type="journal article" date="2025" name="Int. J. Syst. Evol. Microbiol.">
        <title>Inconstantimicrobium mannanitabidum sp. nov., a novel member of the family Clostridiaceae isolated from anoxic soil under the treatment of reductive soil disinfestation.</title>
        <authorList>
            <person name="Ueki A."/>
            <person name="Tonouchi A."/>
            <person name="Honma S."/>
            <person name="Kaku N."/>
            <person name="Ueki K."/>
        </authorList>
    </citation>
    <scope>NUCLEOTIDE SEQUENCE</scope>
    <source>
        <strain evidence="1">TW13</strain>
    </source>
</reference>
<gene>
    <name evidence="1" type="ORF">rsdtw13_10530</name>
</gene>
<proteinExistence type="predicted"/>
<evidence type="ECO:0000313" key="1">
    <source>
        <dbReference type="EMBL" id="GKX65795.1"/>
    </source>
</evidence>
<evidence type="ECO:0000313" key="2">
    <source>
        <dbReference type="Proteomes" id="UP001058074"/>
    </source>
</evidence>
<accession>A0ACB5R9T4</accession>
<protein>
    <submittedName>
        <fullName evidence="1">D-xylose ABC transporter substrate-binding protein</fullName>
    </submittedName>
</protein>